<evidence type="ECO:0000313" key="6">
    <source>
        <dbReference type="Proteomes" id="UP001143545"/>
    </source>
</evidence>
<dbReference type="GO" id="GO:0006355">
    <property type="term" value="P:regulation of DNA-templated transcription"/>
    <property type="evidence" value="ECO:0007669"/>
    <property type="project" value="UniProtKB-ARBA"/>
</dbReference>
<dbReference type="EMBL" id="BRVP01000002">
    <property type="protein sequence ID" value="GLB51312.1"/>
    <property type="molecule type" value="Genomic_DNA"/>
</dbReference>
<dbReference type="PANTHER" id="PTHR30154:SF34">
    <property type="entry name" value="TRANSCRIPTIONAL REGULATOR AZLB"/>
    <property type="match status" value="1"/>
</dbReference>
<keyword evidence="3" id="KW-0804">Transcription</keyword>
<reference evidence="5" key="1">
    <citation type="submission" date="2022-07" db="EMBL/GenBank/DDBJ databases">
        <title>Taxonomy of Novel Oxalotrophic and Methylotrophic Bacteria.</title>
        <authorList>
            <person name="Sahin N."/>
            <person name="Tani A."/>
        </authorList>
    </citation>
    <scope>NUCLEOTIDE SEQUENCE</scope>
    <source>
        <strain evidence="5">AM327</strain>
    </source>
</reference>
<gene>
    <name evidence="5" type="ORF">NBRC110019_03510</name>
</gene>
<dbReference type="Proteomes" id="UP001143545">
    <property type="component" value="Unassembled WGS sequence"/>
</dbReference>
<keyword evidence="2" id="KW-0238">DNA-binding</keyword>
<dbReference type="GO" id="GO:0005829">
    <property type="term" value="C:cytosol"/>
    <property type="evidence" value="ECO:0007669"/>
    <property type="project" value="TreeGrafter"/>
</dbReference>
<dbReference type="AlphaFoldDB" id="A0A9W6B4S6"/>
<dbReference type="GO" id="GO:0043565">
    <property type="term" value="F:sequence-specific DNA binding"/>
    <property type="evidence" value="ECO:0007669"/>
    <property type="project" value="InterPro"/>
</dbReference>
<comment type="caution">
    <text evidence="5">The sequence shown here is derived from an EMBL/GenBank/DDBJ whole genome shotgun (WGS) entry which is preliminary data.</text>
</comment>
<accession>A0A9W6B4S6</accession>
<evidence type="ECO:0000256" key="1">
    <source>
        <dbReference type="ARBA" id="ARBA00023015"/>
    </source>
</evidence>
<sequence>MKLDTTDIRILNLLQENSRITTKEMAKKLSLTTTPVFERVKKLEREGIIEKYVAIINQKKMGIILSAFLFISLKEHTRRHIDKFQKDVDSFDEVTESFHITGENDFLLKVEVKDMEAYQKFVFTKLSVLTQLGSVKTQFILAQTKQSFPNIEL</sequence>
<dbReference type="InterPro" id="IPR036388">
    <property type="entry name" value="WH-like_DNA-bd_sf"/>
</dbReference>
<organism evidence="5 6">
    <name type="scientific">Neptunitalea chrysea</name>
    <dbReference type="NCBI Taxonomy" id="1647581"/>
    <lineage>
        <taxon>Bacteria</taxon>
        <taxon>Pseudomonadati</taxon>
        <taxon>Bacteroidota</taxon>
        <taxon>Flavobacteriia</taxon>
        <taxon>Flavobacteriales</taxon>
        <taxon>Flavobacteriaceae</taxon>
        <taxon>Neptunitalea</taxon>
    </lineage>
</organism>
<evidence type="ECO:0000259" key="4">
    <source>
        <dbReference type="PROSITE" id="PS50956"/>
    </source>
</evidence>
<dbReference type="Pfam" id="PF13412">
    <property type="entry name" value="HTH_24"/>
    <property type="match status" value="1"/>
</dbReference>
<dbReference type="SMART" id="SM00344">
    <property type="entry name" value="HTH_ASNC"/>
    <property type="match status" value="1"/>
</dbReference>
<keyword evidence="1" id="KW-0805">Transcription regulation</keyword>
<dbReference type="InterPro" id="IPR011991">
    <property type="entry name" value="ArsR-like_HTH"/>
</dbReference>
<dbReference type="Pfam" id="PF01037">
    <property type="entry name" value="AsnC_trans_reg"/>
    <property type="match status" value="1"/>
</dbReference>
<dbReference type="Gene3D" id="3.30.70.920">
    <property type="match status" value="1"/>
</dbReference>
<dbReference type="PRINTS" id="PR00033">
    <property type="entry name" value="HTHASNC"/>
</dbReference>
<keyword evidence="6" id="KW-1185">Reference proteome</keyword>
<evidence type="ECO:0000313" key="5">
    <source>
        <dbReference type="EMBL" id="GLB51312.1"/>
    </source>
</evidence>
<dbReference type="CDD" id="cd00090">
    <property type="entry name" value="HTH_ARSR"/>
    <property type="match status" value="1"/>
</dbReference>
<proteinExistence type="predicted"/>
<dbReference type="RefSeq" id="WP_281751725.1">
    <property type="nucleotide sequence ID" value="NZ_BRVP01000002.1"/>
</dbReference>
<dbReference type="InterPro" id="IPR011008">
    <property type="entry name" value="Dimeric_a/b-barrel"/>
</dbReference>
<dbReference type="Gene3D" id="1.10.10.10">
    <property type="entry name" value="Winged helix-like DNA-binding domain superfamily/Winged helix DNA-binding domain"/>
    <property type="match status" value="1"/>
</dbReference>
<dbReference type="SUPFAM" id="SSF46785">
    <property type="entry name" value="Winged helix' DNA-binding domain"/>
    <property type="match status" value="1"/>
</dbReference>
<protein>
    <submittedName>
        <fullName evidence="5">AsnC family transcriptional regulator</fullName>
    </submittedName>
</protein>
<dbReference type="GO" id="GO:0043200">
    <property type="term" value="P:response to amino acid"/>
    <property type="evidence" value="ECO:0007669"/>
    <property type="project" value="TreeGrafter"/>
</dbReference>
<evidence type="ECO:0000256" key="3">
    <source>
        <dbReference type="ARBA" id="ARBA00023163"/>
    </source>
</evidence>
<dbReference type="InterPro" id="IPR000485">
    <property type="entry name" value="AsnC-type_HTH_dom"/>
</dbReference>
<dbReference type="InterPro" id="IPR019888">
    <property type="entry name" value="Tscrpt_reg_AsnC-like"/>
</dbReference>
<name>A0A9W6B4S6_9FLAO</name>
<dbReference type="InterPro" id="IPR036390">
    <property type="entry name" value="WH_DNA-bd_sf"/>
</dbReference>
<dbReference type="InterPro" id="IPR019887">
    <property type="entry name" value="Tscrpt_reg_AsnC/Lrp_C"/>
</dbReference>
<dbReference type="PANTHER" id="PTHR30154">
    <property type="entry name" value="LEUCINE-RESPONSIVE REGULATORY PROTEIN"/>
    <property type="match status" value="1"/>
</dbReference>
<dbReference type="SUPFAM" id="SSF54909">
    <property type="entry name" value="Dimeric alpha+beta barrel"/>
    <property type="match status" value="1"/>
</dbReference>
<dbReference type="PROSITE" id="PS50956">
    <property type="entry name" value="HTH_ASNC_2"/>
    <property type="match status" value="1"/>
</dbReference>
<evidence type="ECO:0000256" key="2">
    <source>
        <dbReference type="ARBA" id="ARBA00023125"/>
    </source>
</evidence>
<feature type="domain" description="HTH asnC-type" evidence="4">
    <location>
        <begin position="3"/>
        <end position="64"/>
    </location>
</feature>